<protein>
    <submittedName>
        <fullName evidence="7">Arylsulfatase</fullName>
    </submittedName>
</protein>
<keyword evidence="2" id="KW-0479">Metal-binding</keyword>
<dbReference type="InterPro" id="IPR024607">
    <property type="entry name" value="Sulfatase_CS"/>
</dbReference>
<evidence type="ECO:0000259" key="6">
    <source>
        <dbReference type="Pfam" id="PF00884"/>
    </source>
</evidence>
<comment type="similarity">
    <text evidence="1">Belongs to the sulfatase family.</text>
</comment>
<dbReference type="Gene3D" id="3.40.720.10">
    <property type="entry name" value="Alkaline Phosphatase, subunit A"/>
    <property type="match status" value="1"/>
</dbReference>
<dbReference type="InterPro" id="IPR050738">
    <property type="entry name" value="Sulfatase"/>
</dbReference>
<evidence type="ECO:0000256" key="4">
    <source>
        <dbReference type="ARBA" id="ARBA00022837"/>
    </source>
</evidence>
<dbReference type="CDD" id="cd16143">
    <property type="entry name" value="ARS_like"/>
    <property type="match status" value="1"/>
</dbReference>
<evidence type="ECO:0000256" key="2">
    <source>
        <dbReference type="ARBA" id="ARBA00022723"/>
    </source>
</evidence>
<dbReference type="PANTHER" id="PTHR42693:SF53">
    <property type="entry name" value="ENDO-4-O-SULFATASE"/>
    <property type="match status" value="1"/>
</dbReference>
<dbReference type="RefSeq" id="WP_377094090.1">
    <property type="nucleotide sequence ID" value="NZ_JBHSJM010000001.1"/>
</dbReference>
<dbReference type="PROSITE" id="PS00523">
    <property type="entry name" value="SULFATASE_1"/>
    <property type="match status" value="1"/>
</dbReference>
<name>A0ABW5E4T0_9BACT</name>
<evidence type="ECO:0000256" key="1">
    <source>
        <dbReference type="ARBA" id="ARBA00008779"/>
    </source>
</evidence>
<keyword evidence="3" id="KW-0378">Hydrolase</keyword>
<feature type="chain" id="PRO_5047502529" evidence="5">
    <location>
        <begin position="23"/>
        <end position="527"/>
    </location>
</feature>
<dbReference type="InterPro" id="IPR000917">
    <property type="entry name" value="Sulfatase_N"/>
</dbReference>
<dbReference type="Pfam" id="PF00884">
    <property type="entry name" value="Sulfatase"/>
    <property type="match status" value="1"/>
</dbReference>
<accession>A0ABW5E4T0</accession>
<keyword evidence="8" id="KW-1185">Reference proteome</keyword>
<feature type="signal peptide" evidence="5">
    <location>
        <begin position="1"/>
        <end position="22"/>
    </location>
</feature>
<dbReference type="InterPro" id="IPR017850">
    <property type="entry name" value="Alkaline_phosphatase_core_sf"/>
</dbReference>
<evidence type="ECO:0000313" key="8">
    <source>
        <dbReference type="Proteomes" id="UP001597297"/>
    </source>
</evidence>
<dbReference type="Gene3D" id="3.30.1120.10">
    <property type="match status" value="1"/>
</dbReference>
<dbReference type="PROSITE" id="PS00149">
    <property type="entry name" value="SULFATASE_2"/>
    <property type="match status" value="1"/>
</dbReference>
<evidence type="ECO:0000256" key="5">
    <source>
        <dbReference type="SAM" id="SignalP"/>
    </source>
</evidence>
<evidence type="ECO:0000313" key="7">
    <source>
        <dbReference type="EMBL" id="MFD2277129.1"/>
    </source>
</evidence>
<proteinExistence type="inferred from homology"/>
<keyword evidence="5" id="KW-0732">Signal</keyword>
<organism evidence="7 8">
    <name type="scientific">Rubritalea spongiae</name>
    <dbReference type="NCBI Taxonomy" id="430797"/>
    <lineage>
        <taxon>Bacteria</taxon>
        <taxon>Pseudomonadati</taxon>
        <taxon>Verrucomicrobiota</taxon>
        <taxon>Verrucomicrobiia</taxon>
        <taxon>Verrucomicrobiales</taxon>
        <taxon>Rubritaleaceae</taxon>
        <taxon>Rubritalea</taxon>
    </lineage>
</organism>
<keyword evidence="4" id="KW-0106">Calcium</keyword>
<reference evidence="8" key="1">
    <citation type="journal article" date="2019" name="Int. J. Syst. Evol. Microbiol.">
        <title>The Global Catalogue of Microorganisms (GCM) 10K type strain sequencing project: providing services to taxonomists for standard genome sequencing and annotation.</title>
        <authorList>
            <consortium name="The Broad Institute Genomics Platform"/>
            <consortium name="The Broad Institute Genome Sequencing Center for Infectious Disease"/>
            <person name="Wu L."/>
            <person name="Ma J."/>
        </authorList>
    </citation>
    <scope>NUCLEOTIDE SEQUENCE [LARGE SCALE GENOMIC DNA]</scope>
    <source>
        <strain evidence="8">JCM 16545</strain>
    </source>
</reference>
<evidence type="ECO:0000256" key="3">
    <source>
        <dbReference type="ARBA" id="ARBA00022801"/>
    </source>
</evidence>
<dbReference type="SUPFAM" id="SSF53649">
    <property type="entry name" value="Alkaline phosphatase-like"/>
    <property type="match status" value="1"/>
</dbReference>
<comment type="caution">
    <text evidence="7">The sequence shown here is derived from an EMBL/GenBank/DDBJ whole genome shotgun (WGS) entry which is preliminary data.</text>
</comment>
<dbReference type="EMBL" id="JBHUJC010000041">
    <property type="protein sequence ID" value="MFD2277129.1"/>
    <property type="molecule type" value="Genomic_DNA"/>
</dbReference>
<dbReference type="PANTHER" id="PTHR42693">
    <property type="entry name" value="ARYLSULFATASE FAMILY MEMBER"/>
    <property type="match status" value="1"/>
</dbReference>
<feature type="domain" description="Sulfatase N-terminal" evidence="6">
    <location>
        <begin position="26"/>
        <end position="382"/>
    </location>
</feature>
<dbReference type="Proteomes" id="UP001597297">
    <property type="component" value="Unassembled WGS sequence"/>
</dbReference>
<sequence>MHTILKSLSLTSFLVLTGFVSAEEKPNVIIIYADDLGYGDLSCYGATKVKTPHIDSLAADGRKFTDGHSPSAVCTPSRYSLLTGEYPFRKGLYSPIFLKTPLIMSEDSYTIADMMKSAGYKTGIVGKWHLGFQNQKPVDWNAPLKPGPLELGFDYYYGVPTVNSHPPFVYVENHHVVGHVYDKKSPDYDPFDYSKDAGKQGYTQKVHEKVKLNEIGGAKNAHAQYKDYEVGLHLAGKTVEWIDQNKDNPFFLILATTHIHHPFTPAPQFQGTSEAGLYGDFLQELDHIVGMIIDKLDEEGLTENTMIIFTADNGAMLNVTGQEAFTEHGHRPNGPLLGAKSDGWEGGHRVPFLVKWPSKVPAGTVSDQLISAVDLMPSLAAITSTEIQPGASPDGVDMSEALTGNPTKQIRDHLVCTPLKKDFLVLRNASWAYLGGKGSAGWNGKVGGHVLSGPNLIPFLGDKNSDIEGNKVSADAAPAQLYNLKEDLSQTTNLYRTHPEVVQEMSAILEEYTKSLPKASAKKKKQP</sequence>
<gene>
    <name evidence="7" type="ORF">ACFSQZ_11670</name>
</gene>